<dbReference type="EMBL" id="QVTE01000024">
    <property type="protein sequence ID" value="RFU69532.1"/>
    <property type="molecule type" value="Genomic_DNA"/>
</dbReference>
<keyword evidence="3" id="KW-1185">Reference proteome</keyword>
<reference evidence="2 3" key="1">
    <citation type="submission" date="2018-08" db="EMBL/GenBank/DDBJ databases">
        <title>Bacillus chawlae sp. nov., Bacillus glennii sp. nov., and Bacillus saganii sp. nov. Isolated from the Vehicle Assembly Building at Kennedy Space Center where the Viking Spacecraft were Assembled.</title>
        <authorList>
            <person name="Seuylemezian A."/>
            <person name="Vaishampayan P."/>
        </authorList>
    </citation>
    <scope>NUCLEOTIDE SEQUENCE [LARGE SCALE GENOMIC DNA]</scope>
    <source>
        <strain evidence="2 3">V47-23a</strain>
    </source>
</reference>
<comment type="caution">
    <text evidence="2">The sequence shown here is derived from an EMBL/GenBank/DDBJ whole genome shotgun (WGS) entry which is preliminary data.</text>
</comment>
<feature type="compositionally biased region" description="Low complexity" evidence="1">
    <location>
        <begin position="60"/>
        <end position="83"/>
    </location>
</feature>
<protein>
    <submittedName>
        <fullName evidence="2">Uncharacterized protein</fullName>
    </submittedName>
</protein>
<feature type="compositionally biased region" description="Polar residues" evidence="1">
    <location>
        <begin position="84"/>
        <end position="131"/>
    </location>
</feature>
<dbReference type="Proteomes" id="UP000264541">
    <property type="component" value="Unassembled WGS sequence"/>
</dbReference>
<organism evidence="2 3">
    <name type="scientific">Peribacillus saganii</name>
    <dbReference type="NCBI Taxonomy" id="2303992"/>
    <lineage>
        <taxon>Bacteria</taxon>
        <taxon>Bacillati</taxon>
        <taxon>Bacillota</taxon>
        <taxon>Bacilli</taxon>
        <taxon>Bacillales</taxon>
        <taxon>Bacillaceae</taxon>
        <taxon>Peribacillus</taxon>
    </lineage>
</organism>
<dbReference type="RefSeq" id="WP_117326456.1">
    <property type="nucleotide sequence ID" value="NZ_QVTE01000024.1"/>
</dbReference>
<evidence type="ECO:0000313" key="3">
    <source>
        <dbReference type="Proteomes" id="UP000264541"/>
    </source>
</evidence>
<gene>
    <name evidence="2" type="ORF">D0469_09200</name>
</gene>
<name>A0A372LPK9_9BACI</name>
<sequence length="261" mass="28874">MKKYYLTGALLLAIGGGIAGNQYWDRQVTETTTKAKETLDKPENKERIAEIEKAVGTPAVSKSTVNSSGGTSSSNARAAAAQSHDQAVQNSTQVNNPRQSQTIPNSSQPGGSNILNQAQAKNKTQIETTTELEQKTDSKSTSPHNNTEQKKTAEEIKSSYRLLLSELEAQETSKVDQLVVQAKADYVGKKLSKTEIAAKYQAHAQTLEINADRSFNVLFQQFQYDLETNGHSLNEAQEFKREYQVKKEERMSRIISQVQGF</sequence>
<feature type="region of interest" description="Disordered" evidence="1">
    <location>
        <begin position="53"/>
        <end position="153"/>
    </location>
</feature>
<evidence type="ECO:0000256" key="1">
    <source>
        <dbReference type="SAM" id="MobiDB-lite"/>
    </source>
</evidence>
<evidence type="ECO:0000313" key="2">
    <source>
        <dbReference type="EMBL" id="RFU69532.1"/>
    </source>
</evidence>
<dbReference type="OrthoDB" id="2869393at2"/>
<accession>A0A372LPK9</accession>
<dbReference type="AlphaFoldDB" id="A0A372LPK9"/>
<proteinExistence type="predicted"/>